<accession>A0ABX5KS70</accession>
<name>A0ABX5KS70_9BURK</name>
<protein>
    <submittedName>
        <fullName evidence="2">Uncharacterized protein</fullName>
    </submittedName>
</protein>
<keyword evidence="3" id="KW-1185">Reference proteome</keyword>
<dbReference type="RefSeq" id="WP_116610977.1">
    <property type="nucleotide sequence ID" value="NZ_QEOB01000005.1"/>
</dbReference>
<evidence type="ECO:0000313" key="3">
    <source>
        <dbReference type="Proteomes" id="UP000245712"/>
    </source>
</evidence>
<evidence type="ECO:0000256" key="1">
    <source>
        <dbReference type="SAM" id="SignalP"/>
    </source>
</evidence>
<proteinExistence type="predicted"/>
<feature type="chain" id="PRO_5046601395" evidence="1">
    <location>
        <begin position="26"/>
        <end position="146"/>
    </location>
</feature>
<organism evidence="2 3">
    <name type="scientific">Paraburkholderia unamae</name>
    <dbReference type="NCBI Taxonomy" id="219649"/>
    <lineage>
        <taxon>Bacteria</taxon>
        <taxon>Pseudomonadati</taxon>
        <taxon>Pseudomonadota</taxon>
        <taxon>Betaproteobacteria</taxon>
        <taxon>Burkholderiales</taxon>
        <taxon>Burkholderiaceae</taxon>
        <taxon>Paraburkholderia</taxon>
    </lineage>
</organism>
<dbReference type="Proteomes" id="UP000245712">
    <property type="component" value="Unassembled WGS sequence"/>
</dbReference>
<dbReference type="EMBL" id="QEOB01000005">
    <property type="protein sequence ID" value="PVX84440.1"/>
    <property type="molecule type" value="Genomic_DNA"/>
</dbReference>
<gene>
    <name evidence="2" type="ORF">C7402_105281</name>
</gene>
<sequence>MKTTLTLALWSCFSAAWLTLQPARAAEPVPNAAPATDAAPPCGKLVGSNAAGADAGFAVRNGEPVDFVSGGQRTHGTLLVFIDGPVFRAYWQPQGSEEKYALANVGTGADTNSVRLVSTPPQGRPANNASPGVMTQAVPVLSCPKL</sequence>
<feature type="signal peptide" evidence="1">
    <location>
        <begin position="1"/>
        <end position="25"/>
    </location>
</feature>
<comment type="caution">
    <text evidence="2">The sequence shown here is derived from an EMBL/GenBank/DDBJ whole genome shotgun (WGS) entry which is preliminary data.</text>
</comment>
<evidence type="ECO:0000313" key="2">
    <source>
        <dbReference type="EMBL" id="PVX84440.1"/>
    </source>
</evidence>
<reference evidence="2 3" key="1">
    <citation type="submission" date="2018-05" db="EMBL/GenBank/DDBJ databases">
        <title>Genomic Encyclopedia of Type Strains, Phase IV (KMG-V): Genome sequencing to study the core and pangenomes of soil and plant-associated prokaryotes.</title>
        <authorList>
            <person name="Whitman W."/>
        </authorList>
    </citation>
    <scope>NUCLEOTIDE SEQUENCE [LARGE SCALE GENOMIC DNA]</scope>
    <source>
        <strain evidence="2 3">SCZa-39</strain>
    </source>
</reference>
<keyword evidence="1" id="KW-0732">Signal</keyword>